<keyword evidence="13" id="KW-1185">Reference proteome</keyword>
<dbReference type="InterPro" id="IPR022893">
    <property type="entry name" value="Shikimate_DH_fam"/>
</dbReference>
<comment type="catalytic activity">
    <reaction evidence="7 8">
        <text>shikimate + NADP(+) = 3-dehydroshikimate + NADPH + H(+)</text>
        <dbReference type="Rhea" id="RHEA:17737"/>
        <dbReference type="ChEBI" id="CHEBI:15378"/>
        <dbReference type="ChEBI" id="CHEBI:16630"/>
        <dbReference type="ChEBI" id="CHEBI:36208"/>
        <dbReference type="ChEBI" id="CHEBI:57783"/>
        <dbReference type="ChEBI" id="CHEBI:58349"/>
        <dbReference type="EC" id="1.1.1.25"/>
    </reaction>
</comment>
<evidence type="ECO:0000256" key="3">
    <source>
        <dbReference type="ARBA" id="ARBA00022605"/>
    </source>
</evidence>
<dbReference type="GO" id="GO:0009073">
    <property type="term" value="P:aromatic amino acid family biosynthetic process"/>
    <property type="evidence" value="ECO:0007669"/>
    <property type="project" value="UniProtKB-KW"/>
</dbReference>
<feature type="binding site" evidence="8">
    <location>
        <position position="102"/>
    </location>
    <ligand>
        <name>shikimate</name>
        <dbReference type="ChEBI" id="CHEBI:36208"/>
    </ligand>
</feature>
<dbReference type="Gene3D" id="3.40.50.720">
    <property type="entry name" value="NAD(P)-binding Rossmann-like Domain"/>
    <property type="match status" value="1"/>
</dbReference>
<name>A0A4R3NDI2_9BACI</name>
<dbReference type="UniPathway" id="UPA00053">
    <property type="reaction ID" value="UER00087"/>
</dbReference>
<organism evidence="12 13">
    <name type="scientific">Melghiribacillus thermohalophilus</name>
    <dbReference type="NCBI Taxonomy" id="1324956"/>
    <lineage>
        <taxon>Bacteria</taxon>
        <taxon>Bacillati</taxon>
        <taxon>Bacillota</taxon>
        <taxon>Bacilli</taxon>
        <taxon>Bacillales</taxon>
        <taxon>Bacillaceae</taxon>
        <taxon>Melghiribacillus</taxon>
    </lineage>
</organism>
<dbReference type="SUPFAM" id="SSF53223">
    <property type="entry name" value="Aminoacid dehydrogenase-like, N-terminal domain"/>
    <property type="match status" value="1"/>
</dbReference>
<sequence length="278" mass="31112">MGLFFCVIGHPIEHSLSPWIHGQFLNMSGKQGIYRTLDVPEKELGQTLQFLKKLEIDGFNITVPHKERIIKYLDELDPLAEQMGAVNTVVHKEGKWFGYNTDGKGYIRSLQSEYPDLFVDQTDKKALIIGAGGAARGIYFALMDSGFKQIDLANRTVERAHQIKSSNISTDVFSLQEAEEQLGIYDLVIQTTKAGMYPNVHEHPLSPMNVKHRAVVSDIVYRPIETTFLAAARASGARIHFGHGMLLYQAAFSFELWTGIPIDPAPLLTPLEQKLKGE</sequence>
<gene>
    <name evidence="8" type="primary">aroE</name>
    <name evidence="12" type="ORF">EDD68_101419</name>
</gene>
<dbReference type="Proteomes" id="UP000294650">
    <property type="component" value="Unassembled WGS sequence"/>
</dbReference>
<feature type="binding site" evidence="8">
    <location>
        <begin position="130"/>
        <end position="134"/>
    </location>
    <ligand>
        <name>NADP(+)</name>
        <dbReference type="ChEBI" id="CHEBI:58349"/>
    </ligand>
</feature>
<dbReference type="SUPFAM" id="SSF51735">
    <property type="entry name" value="NAD(P)-binding Rossmann-fold domains"/>
    <property type="match status" value="1"/>
</dbReference>
<dbReference type="InterPro" id="IPR006151">
    <property type="entry name" value="Shikm_DH/Glu-tRNA_Rdtase"/>
</dbReference>
<evidence type="ECO:0000256" key="7">
    <source>
        <dbReference type="ARBA" id="ARBA00049442"/>
    </source>
</evidence>
<evidence type="ECO:0000256" key="1">
    <source>
        <dbReference type="ARBA" id="ARBA00004871"/>
    </source>
</evidence>
<evidence type="ECO:0000256" key="5">
    <source>
        <dbReference type="ARBA" id="ARBA00023002"/>
    </source>
</evidence>
<evidence type="ECO:0000313" key="12">
    <source>
        <dbReference type="EMBL" id="TCT27053.1"/>
    </source>
</evidence>
<dbReference type="PANTHER" id="PTHR21089:SF1">
    <property type="entry name" value="BIFUNCTIONAL 3-DEHYDROQUINATE DEHYDRATASE_SHIKIMATE DEHYDROGENASE, CHLOROPLASTIC"/>
    <property type="match status" value="1"/>
</dbReference>
<comment type="subunit">
    <text evidence="8">Homodimer.</text>
</comment>
<dbReference type="RefSeq" id="WP_132370545.1">
    <property type="nucleotide sequence ID" value="NZ_SMAN01000001.1"/>
</dbReference>
<feature type="domain" description="SDH C-terminal" evidence="11">
    <location>
        <begin position="242"/>
        <end position="264"/>
    </location>
</feature>
<keyword evidence="6 8" id="KW-0057">Aromatic amino acid biosynthesis</keyword>
<dbReference type="Gene3D" id="3.40.50.10860">
    <property type="entry name" value="Leucine Dehydrogenase, chain A, domain 1"/>
    <property type="match status" value="1"/>
</dbReference>
<reference evidence="12 13" key="1">
    <citation type="submission" date="2019-03" db="EMBL/GenBank/DDBJ databases">
        <title>Genomic Encyclopedia of Type Strains, Phase IV (KMG-IV): sequencing the most valuable type-strain genomes for metagenomic binning, comparative biology and taxonomic classification.</title>
        <authorList>
            <person name="Goeker M."/>
        </authorList>
    </citation>
    <scope>NUCLEOTIDE SEQUENCE [LARGE SCALE GENOMIC DNA]</scope>
    <source>
        <strain evidence="12 13">DSM 25894</strain>
    </source>
</reference>
<evidence type="ECO:0000259" key="10">
    <source>
        <dbReference type="Pfam" id="PF08501"/>
    </source>
</evidence>
<feature type="binding site" evidence="8">
    <location>
        <position position="62"/>
    </location>
    <ligand>
        <name>shikimate</name>
        <dbReference type="ChEBI" id="CHEBI:36208"/>
    </ligand>
</feature>
<evidence type="ECO:0000259" key="9">
    <source>
        <dbReference type="Pfam" id="PF01488"/>
    </source>
</evidence>
<keyword evidence="3 8" id="KW-0028">Amino-acid biosynthesis</keyword>
<evidence type="ECO:0000256" key="4">
    <source>
        <dbReference type="ARBA" id="ARBA00022857"/>
    </source>
</evidence>
<dbReference type="InterPro" id="IPR011342">
    <property type="entry name" value="Shikimate_DH"/>
</dbReference>
<dbReference type="GO" id="GO:0005829">
    <property type="term" value="C:cytosol"/>
    <property type="evidence" value="ECO:0007669"/>
    <property type="project" value="TreeGrafter"/>
</dbReference>
<feature type="domain" description="Quinate/shikimate 5-dehydrogenase/glutamyl-tRNA reductase" evidence="9">
    <location>
        <begin position="120"/>
        <end position="196"/>
    </location>
</feature>
<dbReference type="GO" id="GO:0009423">
    <property type="term" value="P:chorismate biosynthetic process"/>
    <property type="evidence" value="ECO:0007669"/>
    <property type="project" value="UniProtKB-UniRule"/>
</dbReference>
<evidence type="ECO:0000313" key="13">
    <source>
        <dbReference type="Proteomes" id="UP000294650"/>
    </source>
</evidence>
<evidence type="ECO:0000256" key="8">
    <source>
        <dbReference type="HAMAP-Rule" id="MF_00222"/>
    </source>
</evidence>
<evidence type="ECO:0000259" key="11">
    <source>
        <dbReference type="Pfam" id="PF18317"/>
    </source>
</evidence>
<feature type="binding site" evidence="8">
    <location>
        <begin position="154"/>
        <end position="159"/>
    </location>
    <ligand>
        <name>NADP(+)</name>
        <dbReference type="ChEBI" id="CHEBI:58349"/>
    </ligand>
</feature>
<comment type="pathway">
    <text evidence="1 8">Metabolic intermediate biosynthesis; chorismate biosynthesis; chorismate from D-erythrose 4-phosphate and phosphoenolpyruvate: step 4/7.</text>
</comment>
<dbReference type="NCBIfam" id="TIGR00507">
    <property type="entry name" value="aroE"/>
    <property type="match status" value="1"/>
</dbReference>
<feature type="domain" description="Shikimate dehydrogenase substrate binding N-terminal" evidence="10">
    <location>
        <begin position="7"/>
        <end position="89"/>
    </location>
</feature>
<proteinExistence type="inferred from homology"/>
<dbReference type="EMBL" id="SMAN01000001">
    <property type="protein sequence ID" value="TCT27053.1"/>
    <property type="molecule type" value="Genomic_DNA"/>
</dbReference>
<comment type="similarity">
    <text evidence="8">Belongs to the shikimate dehydrogenase family.</text>
</comment>
<dbReference type="InterPro" id="IPR041121">
    <property type="entry name" value="SDH_C"/>
</dbReference>
<dbReference type="OrthoDB" id="9792692at2"/>
<dbReference type="GO" id="GO:0008652">
    <property type="term" value="P:amino acid biosynthetic process"/>
    <property type="evidence" value="ECO:0007669"/>
    <property type="project" value="UniProtKB-KW"/>
</dbReference>
<feature type="binding site" evidence="8">
    <location>
        <position position="219"/>
    </location>
    <ligand>
        <name>NADP(+)</name>
        <dbReference type="ChEBI" id="CHEBI:58349"/>
    </ligand>
</feature>
<comment type="caution">
    <text evidence="8">Lacks conserved residue(s) required for the propagation of feature annotation.</text>
</comment>
<accession>A0A4R3NDI2</accession>
<feature type="binding site" evidence="8">
    <location>
        <position position="221"/>
    </location>
    <ligand>
        <name>shikimate</name>
        <dbReference type="ChEBI" id="CHEBI:36208"/>
    </ligand>
</feature>
<comment type="function">
    <text evidence="8">Involved in the biosynthesis of the chorismate, which leads to the biosynthesis of aromatic amino acids. Catalyzes the reversible NADPH linked reduction of 3-dehydroshikimate (DHSA) to yield shikimate (SA).</text>
</comment>
<feature type="binding site" evidence="8">
    <location>
        <begin position="15"/>
        <end position="17"/>
    </location>
    <ligand>
        <name>shikimate</name>
        <dbReference type="ChEBI" id="CHEBI:36208"/>
    </ligand>
</feature>
<feature type="active site" description="Proton acceptor" evidence="8">
    <location>
        <position position="66"/>
    </location>
</feature>
<dbReference type="AlphaFoldDB" id="A0A4R3NDI2"/>
<evidence type="ECO:0000256" key="2">
    <source>
        <dbReference type="ARBA" id="ARBA00012962"/>
    </source>
</evidence>
<dbReference type="EC" id="1.1.1.25" evidence="2 8"/>
<dbReference type="Pfam" id="PF18317">
    <property type="entry name" value="SDH_C"/>
    <property type="match status" value="1"/>
</dbReference>
<dbReference type="GO" id="GO:0019632">
    <property type="term" value="P:shikimate metabolic process"/>
    <property type="evidence" value="ECO:0007669"/>
    <property type="project" value="InterPro"/>
</dbReference>
<keyword evidence="5 8" id="KW-0560">Oxidoreductase</keyword>
<protein>
    <recommendedName>
        <fullName evidence="2 8">Shikimate dehydrogenase (NADP(+))</fullName>
        <shortName evidence="8">SDH</shortName>
        <ecNumber evidence="2 8">1.1.1.25</ecNumber>
    </recommendedName>
</protein>
<dbReference type="Pfam" id="PF08501">
    <property type="entry name" value="Shikimate_dh_N"/>
    <property type="match status" value="1"/>
</dbReference>
<dbReference type="PANTHER" id="PTHR21089">
    <property type="entry name" value="SHIKIMATE DEHYDROGENASE"/>
    <property type="match status" value="1"/>
</dbReference>
<feature type="binding site" evidence="8">
    <location>
        <position position="249"/>
    </location>
    <ligand>
        <name>shikimate</name>
        <dbReference type="ChEBI" id="CHEBI:36208"/>
    </ligand>
</feature>
<dbReference type="GO" id="GO:0050661">
    <property type="term" value="F:NADP binding"/>
    <property type="evidence" value="ECO:0007669"/>
    <property type="project" value="InterPro"/>
</dbReference>
<evidence type="ECO:0000256" key="6">
    <source>
        <dbReference type="ARBA" id="ARBA00023141"/>
    </source>
</evidence>
<dbReference type="HAMAP" id="MF_00222">
    <property type="entry name" value="Shikimate_DH_AroE"/>
    <property type="match status" value="1"/>
</dbReference>
<feature type="binding site" evidence="8">
    <location>
        <position position="242"/>
    </location>
    <ligand>
        <name>NADP(+)</name>
        <dbReference type="ChEBI" id="CHEBI:58349"/>
    </ligand>
</feature>
<dbReference type="InterPro" id="IPR013708">
    <property type="entry name" value="Shikimate_DH-bd_N"/>
</dbReference>
<comment type="caution">
    <text evidence="12">The sequence shown here is derived from an EMBL/GenBank/DDBJ whole genome shotgun (WGS) entry which is preliminary data.</text>
</comment>
<dbReference type="Pfam" id="PF01488">
    <property type="entry name" value="Shikimate_DH"/>
    <property type="match status" value="1"/>
</dbReference>
<dbReference type="GO" id="GO:0004764">
    <property type="term" value="F:shikimate 3-dehydrogenase (NADP+) activity"/>
    <property type="evidence" value="ECO:0007669"/>
    <property type="project" value="UniProtKB-UniRule"/>
</dbReference>
<dbReference type="InterPro" id="IPR036291">
    <property type="entry name" value="NAD(P)-bd_dom_sf"/>
</dbReference>
<feature type="binding site" evidence="8">
    <location>
        <position position="87"/>
    </location>
    <ligand>
        <name>shikimate</name>
        <dbReference type="ChEBI" id="CHEBI:36208"/>
    </ligand>
</feature>
<dbReference type="CDD" id="cd01065">
    <property type="entry name" value="NAD_bind_Shikimate_DH"/>
    <property type="match status" value="1"/>
</dbReference>
<keyword evidence="4 8" id="KW-0521">NADP</keyword>
<dbReference type="InterPro" id="IPR046346">
    <property type="entry name" value="Aminoacid_DH-like_N_sf"/>
</dbReference>